<name>K0TF70_THAOC</name>
<gene>
    <name evidence="1" type="ORF">THAOC_02191</name>
</gene>
<dbReference type="EMBL" id="AGNL01002557">
    <property type="protein sequence ID" value="EJK76065.1"/>
    <property type="molecule type" value="Genomic_DNA"/>
</dbReference>
<reference evidence="1 2" key="1">
    <citation type="journal article" date="2012" name="Genome Biol.">
        <title>Genome and low-iron response of an oceanic diatom adapted to chronic iron limitation.</title>
        <authorList>
            <person name="Lommer M."/>
            <person name="Specht M."/>
            <person name="Roy A.S."/>
            <person name="Kraemer L."/>
            <person name="Andreson R."/>
            <person name="Gutowska M.A."/>
            <person name="Wolf J."/>
            <person name="Bergner S.V."/>
            <person name="Schilhabel M.B."/>
            <person name="Klostermeier U.C."/>
            <person name="Beiko R.G."/>
            <person name="Rosenstiel P."/>
            <person name="Hippler M."/>
            <person name="Laroche J."/>
        </authorList>
    </citation>
    <scope>NUCLEOTIDE SEQUENCE [LARGE SCALE GENOMIC DNA]</scope>
    <source>
        <strain evidence="1 2">CCMP1005</strain>
    </source>
</reference>
<accession>K0TF70</accession>
<sequence>MNKNIKVLICCEQITSSVYLSGAHRIRIPARISFSKKRYKSIETRYQIRSVDAARIYASTRNAVFSMEVIRFNIIMCSKVV</sequence>
<keyword evidence="2" id="KW-1185">Reference proteome</keyword>
<evidence type="ECO:0000313" key="1">
    <source>
        <dbReference type="EMBL" id="EJK76065.1"/>
    </source>
</evidence>
<organism evidence="1 2">
    <name type="scientific">Thalassiosira oceanica</name>
    <name type="common">Marine diatom</name>
    <dbReference type="NCBI Taxonomy" id="159749"/>
    <lineage>
        <taxon>Eukaryota</taxon>
        <taxon>Sar</taxon>
        <taxon>Stramenopiles</taxon>
        <taxon>Ochrophyta</taxon>
        <taxon>Bacillariophyta</taxon>
        <taxon>Coscinodiscophyceae</taxon>
        <taxon>Thalassiosirophycidae</taxon>
        <taxon>Thalassiosirales</taxon>
        <taxon>Thalassiosiraceae</taxon>
        <taxon>Thalassiosira</taxon>
    </lineage>
</organism>
<protein>
    <submittedName>
        <fullName evidence="1">Uncharacterized protein</fullName>
    </submittedName>
</protein>
<dbReference type="AlphaFoldDB" id="K0TF70"/>
<dbReference type="Proteomes" id="UP000266841">
    <property type="component" value="Unassembled WGS sequence"/>
</dbReference>
<comment type="caution">
    <text evidence="1">The sequence shown here is derived from an EMBL/GenBank/DDBJ whole genome shotgun (WGS) entry which is preliminary data.</text>
</comment>
<evidence type="ECO:0000313" key="2">
    <source>
        <dbReference type="Proteomes" id="UP000266841"/>
    </source>
</evidence>
<proteinExistence type="predicted"/>